<dbReference type="OMA" id="RNNEEHY"/>
<evidence type="ECO:0000313" key="3">
    <source>
        <dbReference type="Proteomes" id="UP000000768"/>
    </source>
</evidence>
<dbReference type="InParanoid" id="A0A1Z5RGR3"/>
<dbReference type="Proteomes" id="UP000000768">
    <property type="component" value="Chromosome 5"/>
</dbReference>
<gene>
    <name evidence="2" type="ORF">SORBI_3005G050800</name>
</gene>
<keyword evidence="3" id="KW-1185">Reference proteome</keyword>
<evidence type="ECO:0000313" key="2">
    <source>
        <dbReference type="EMBL" id="OQU82950.1"/>
    </source>
</evidence>
<proteinExistence type="predicted"/>
<organism evidence="2 3">
    <name type="scientific">Sorghum bicolor</name>
    <name type="common">Sorghum</name>
    <name type="synonym">Sorghum vulgare</name>
    <dbReference type="NCBI Taxonomy" id="4558"/>
    <lineage>
        <taxon>Eukaryota</taxon>
        <taxon>Viridiplantae</taxon>
        <taxon>Streptophyta</taxon>
        <taxon>Embryophyta</taxon>
        <taxon>Tracheophyta</taxon>
        <taxon>Spermatophyta</taxon>
        <taxon>Magnoliopsida</taxon>
        <taxon>Liliopsida</taxon>
        <taxon>Poales</taxon>
        <taxon>Poaceae</taxon>
        <taxon>PACMAD clade</taxon>
        <taxon>Panicoideae</taxon>
        <taxon>Andropogonodae</taxon>
        <taxon>Andropogoneae</taxon>
        <taxon>Sorghinae</taxon>
        <taxon>Sorghum</taxon>
    </lineage>
</organism>
<dbReference type="AlphaFoldDB" id="A0A1Z5RGR3"/>
<dbReference type="eggNOG" id="ENOG502R5JF">
    <property type="taxonomic scope" value="Eukaryota"/>
</dbReference>
<dbReference type="InterPro" id="IPR012871">
    <property type="entry name" value="DUF1668_ORYSA"/>
</dbReference>
<protein>
    <recommendedName>
        <fullName evidence="4">DUF1618 domain-containing protein</fullName>
    </recommendedName>
</protein>
<sequence>MGGTSKRRRRNDDYPKLRSSQQRKKHLYLALDDWNGGYSIHRLDDADDILDGDSGGGGGEEELPEPAAIRIASRCDMSFAAVGSNIFIGTNRGRNCAPPPPTLVYDTKTAAISAGPLVPECIHDLGAAMAVGENLYAPTTVPFIMSTSLQVLSMEEPWDPNPTKEWSWNTVPSPSELPFNGIDIIAYAVHRDGRTIFISAGGCTYALDTSNGVCKELGEWLLPFRGQAFFDSGLDAWVGLHREHDGRVCCCPATSLSVTTTQQPAECRMLMEKLLRRSDEDPKHWSGLRGKATSLTYMGDSRFALFENILRSGDLDDGCVIHVTLFALKYNHNNGELKTKARRATRSYAVSKHNRMFSHAAFWM</sequence>
<reference evidence="3" key="2">
    <citation type="journal article" date="2018" name="Plant J.">
        <title>The Sorghum bicolor reference genome: improved assembly, gene annotations, a transcriptome atlas, and signatures of genome organization.</title>
        <authorList>
            <person name="McCormick R.F."/>
            <person name="Truong S.K."/>
            <person name="Sreedasyam A."/>
            <person name="Jenkins J."/>
            <person name="Shu S."/>
            <person name="Sims D."/>
            <person name="Kennedy M."/>
            <person name="Amirebrahimi M."/>
            <person name="Weers B.D."/>
            <person name="McKinley B."/>
            <person name="Mattison A."/>
            <person name="Morishige D.T."/>
            <person name="Grimwood J."/>
            <person name="Schmutz J."/>
            <person name="Mullet J.E."/>
        </authorList>
    </citation>
    <scope>NUCLEOTIDE SEQUENCE [LARGE SCALE GENOMIC DNA]</scope>
    <source>
        <strain evidence="3">cv. BTx623</strain>
    </source>
</reference>
<evidence type="ECO:0000256" key="1">
    <source>
        <dbReference type="SAM" id="MobiDB-lite"/>
    </source>
</evidence>
<name>A0A1Z5RGR3_SORBI</name>
<dbReference type="Gramene" id="OQU82950">
    <property type="protein sequence ID" value="OQU82950"/>
    <property type="gene ID" value="SORBI_3005G050800"/>
</dbReference>
<dbReference type="Pfam" id="PF07893">
    <property type="entry name" value="DUF1668"/>
    <property type="match status" value="1"/>
</dbReference>
<accession>A0A1Z5RGR3</accession>
<feature type="region of interest" description="Disordered" evidence="1">
    <location>
        <begin position="1"/>
        <end position="22"/>
    </location>
</feature>
<dbReference type="PANTHER" id="PTHR33085:SF47">
    <property type="entry name" value="OS02G0513400 PROTEIN"/>
    <property type="match status" value="1"/>
</dbReference>
<evidence type="ECO:0008006" key="4">
    <source>
        <dbReference type="Google" id="ProtNLM"/>
    </source>
</evidence>
<dbReference type="EMBL" id="CM000764">
    <property type="protein sequence ID" value="OQU82950.1"/>
    <property type="molecule type" value="Genomic_DNA"/>
</dbReference>
<dbReference type="PANTHER" id="PTHR33085">
    <property type="entry name" value="OS12G0113100 PROTEIN-RELATED"/>
    <property type="match status" value="1"/>
</dbReference>
<reference evidence="2 3" key="1">
    <citation type="journal article" date="2009" name="Nature">
        <title>The Sorghum bicolor genome and the diversification of grasses.</title>
        <authorList>
            <person name="Paterson A.H."/>
            <person name="Bowers J.E."/>
            <person name="Bruggmann R."/>
            <person name="Dubchak I."/>
            <person name="Grimwood J."/>
            <person name="Gundlach H."/>
            <person name="Haberer G."/>
            <person name="Hellsten U."/>
            <person name="Mitros T."/>
            <person name="Poliakov A."/>
            <person name="Schmutz J."/>
            <person name="Spannagl M."/>
            <person name="Tang H."/>
            <person name="Wang X."/>
            <person name="Wicker T."/>
            <person name="Bharti A.K."/>
            <person name="Chapman J."/>
            <person name="Feltus F.A."/>
            <person name="Gowik U."/>
            <person name="Grigoriev I.V."/>
            <person name="Lyons E."/>
            <person name="Maher C.A."/>
            <person name="Martis M."/>
            <person name="Narechania A."/>
            <person name="Otillar R.P."/>
            <person name="Penning B.W."/>
            <person name="Salamov A.A."/>
            <person name="Wang Y."/>
            <person name="Zhang L."/>
            <person name="Carpita N.C."/>
            <person name="Freeling M."/>
            <person name="Gingle A.R."/>
            <person name="Hash C.T."/>
            <person name="Keller B."/>
            <person name="Klein P."/>
            <person name="Kresovich S."/>
            <person name="McCann M.C."/>
            <person name="Ming R."/>
            <person name="Peterson D.G."/>
            <person name="Mehboob-ur-Rahman"/>
            <person name="Ware D."/>
            <person name="Westhoff P."/>
            <person name="Mayer K.F."/>
            <person name="Messing J."/>
            <person name="Rokhsar D.S."/>
        </authorList>
    </citation>
    <scope>NUCLEOTIDE SEQUENCE [LARGE SCALE GENOMIC DNA]</scope>
    <source>
        <strain evidence="3">cv. BTx623</strain>
    </source>
</reference>